<reference evidence="7 8" key="1">
    <citation type="submission" date="2019-07" db="EMBL/GenBank/DDBJ databases">
        <title>Whole genome shotgun sequence of Meiothermus hypogaeus NBRC 106114.</title>
        <authorList>
            <person name="Hosoyama A."/>
            <person name="Uohara A."/>
            <person name="Ohji S."/>
            <person name="Ichikawa N."/>
        </authorList>
    </citation>
    <scope>NUCLEOTIDE SEQUENCE [LARGE SCALE GENOMIC DNA]</scope>
    <source>
        <strain evidence="7 8">NBRC 106114</strain>
    </source>
</reference>
<gene>
    <name evidence="7" type="ORF">MHY01S_18990</name>
</gene>
<evidence type="ECO:0000256" key="3">
    <source>
        <dbReference type="ARBA" id="ARBA00023125"/>
    </source>
</evidence>
<evidence type="ECO:0000313" key="7">
    <source>
        <dbReference type="EMBL" id="GEM83733.1"/>
    </source>
</evidence>
<keyword evidence="2" id="KW-0815">Transposition</keyword>
<feature type="domain" description="Probable transposase IS891/IS1136/IS1341" evidence="5">
    <location>
        <begin position="168"/>
        <end position="287"/>
    </location>
</feature>
<keyword evidence="4" id="KW-0233">DNA recombination</keyword>
<dbReference type="RefSeq" id="WP_119340931.1">
    <property type="nucleotide sequence ID" value="NZ_BJXL01000058.1"/>
</dbReference>
<dbReference type="NCBIfam" id="NF040570">
    <property type="entry name" value="guided_TnpB"/>
    <property type="match status" value="1"/>
</dbReference>
<evidence type="ECO:0000259" key="6">
    <source>
        <dbReference type="Pfam" id="PF07282"/>
    </source>
</evidence>
<dbReference type="InterPro" id="IPR001959">
    <property type="entry name" value="Transposase"/>
</dbReference>
<dbReference type="Proteomes" id="UP000321197">
    <property type="component" value="Unassembled WGS sequence"/>
</dbReference>
<accession>A0A511R290</accession>
<dbReference type="InterPro" id="IPR010095">
    <property type="entry name" value="Cas12f1-like_TNB"/>
</dbReference>
<comment type="caution">
    <text evidence="7">The sequence shown here is derived from an EMBL/GenBank/DDBJ whole genome shotgun (WGS) entry which is preliminary data.</text>
</comment>
<dbReference type="Pfam" id="PF07282">
    <property type="entry name" value="Cas12f1-like_TNB"/>
    <property type="match status" value="1"/>
</dbReference>
<keyword evidence="3" id="KW-0238">DNA-binding</keyword>
<evidence type="ECO:0000256" key="1">
    <source>
        <dbReference type="ARBA" id="ARBA00008761"/>
    </source>
</evidence>
<evidence type="ECO:0000313" key="8">
    <source>
        <dbReference type="Proteomes" id="UP000321197"/>
    </source>
</evidence>
<name>A0A511R290_9DEIN</name>
<dbReference type="Pfam" id="PF01385">
    <property type="entry name" value="OrfB_IS605"/>
    <property type="match status" value="1"/>
</dbReference>
<dbReference type="OrthoDB" id="435395at2"/>
<evidence type="ECO:0000256" key="4">
    <source>
        <dbReference type="ARBA" id="ARBA00023172"/>
    </source>
</evidence>
<evidence type="ECO:0000259" key="5">
    <source>
        <dbReference type="Pfam" id="PF01385"/>
    </source>
</evidence>
<comment type="similarity">
    <text evidence="1">In the C-terminal section; belongs to the transposase 35 family.</text>
</comment>
<feature type="domain" description="Cas12f1-like TNB" evidence="6">
    <location>
        <begin position="299"/>
        <end position="364"/>
    </location>
</feature>
<organism evidence="7 8">
    <name type="scientific">Meiothermus hypogaeus NBRC 106114</name>
    <dbReference type="NCBI Taxonomy" id="1227553"/>
    <lineage>
        <taxon>Bacteria</taxon>
        <taxon>Thermotogati</taxon>
        <taxon>Deinococcota</taxon>
        <taxon>Deinococci</taxon>
        <taxon>Thermales</taxon>
        <taxon>Thermaceae</taxon>
        <taxon>Meiothermus</taxon>
    </lineage>
</organism>
<sequence>MLVIECKLYGSETQFRAIDEGIRVGQFVRNKALRYWMDEGKAGKKVGKHDLNKLCAALAAQYPFVAKLGSQARQAAAERAWSAIARFYERSKKGLKPIGYPRFQKDNRSIEYKQAGWKLDDAYNRLTLSDGLGIGTLKLKGYKALQGYNTDHIKRVRILKRADGYYAQFCLRVNRRIAVEPSGTAIGLDVGLTRLYTDSNGNIEPNPRFYRKAEKRLKRAQKIVSRRHKRGQKQSHNYLKAKERLARVYLKTQRQRRDHAIKLARCVVRSNDLIAFEDLSVKNMVRNRKLAKSIYDAGWRIFRQRLEYYGKVFGNVVIAVDPKNTTQIDHESGSILTRKTLADRVHLTASGREMSRDHNAAINILQRGLQTVGWGTAEPNAWRVSIGPALSGQETTNQESHVL</sequence>
<dbReference type="GO" id="GO:0032196">
    <property type="term" value="P:transposition"/>
    <property type="evidence" value="ECO:0007669"/>
    <property type="project" value="UniProtKB-KW"/>
</dbReference>
<dbReference type="EMBL" id="BJXL01000058">
    <property type="protein sequence ID" value="GEM83733.1"/>
    <property type="molecule type" value="Genomic_DNA"/>
</dbReference>
<proteinExistence type="inferred from homology"/>
<protein>
    <submittedName>
        <fullName evidence="7">Transposase</fullName>
    </submittedName>
</protein>
<dbReference type="AlphaFoldDB" id="A0A511R290"/>
<evidence type="ECO:0000256" key="2">
    <source>
        <dbReference type="ARBA" id="ARBA00022578"/>
    </source>
</evidence>
<dbReference type="NCBIfam" id="TIGR01766">
    <property type="entry name" value="IS200/IS605 family accessory protein TnpB-like domain"/>
    <property type="match status" value="1"/>
</dbReference>
<dbReference type="GO" id="GO:0003677">
    <property type="term" value="F:DNA binding"/>
    <property type="evidence" value="ECO:0007669"/>
    <property type="project" value="UniProtKB-KW"/>
</dbReference>
<dbReference type="GO" id="GO:0006310">
    <property type="term" value="P:DNA recombination"/>
    <property type="evidence" value="ECO:0007669"/>
    <property type="project" value="UniProtKB-KW"/>
</dbReference>